<dbReference type="Pfam" id="PF13417">
    <property type="entry name" value="GST_N_3"/>
    <property type="match status" value="1"/>
</dbReference>
<protein>
    <submittedName>
        <fullName evidence="4">Maleylacetoacetate isomerase</fullName>
        <ecNumber evidence="4">5.2.1.2</ecNumber>
    </submittedName>
</protein>
<feature type="domain" description="GST C-terminal" evidence="3">
    <location>
        <begin position="86"/>
        <end position="212"/>
    </location>
</feature>
<keyword evidence="5" id="KW-1185">Reference proteome</keyword>
<dbReference type="GO" id="GO:0004364">
    <property type="term" value="F:glutathione transferase activity"/>
    <property type="evidence" value="ECO:0007669"/>
    <property type="project" value="TreeGrafter"/>
</dbReference>
<dbReference type="FunFam" id="1.20.1050.10:FF:000017">
    <property type="entry name" value="Maleylacetoacetate isomerase"/>
    <property type="match status" value="1"/>
</dbReference>
<dbReference type="SFLD" id="SFLDS00019">
    <property type="entry name" value="Glutathione_Transferase_(cytos"/>
    <property type="match status" value="1"/>
</dbReference>
<comment type="caution">
    <text evidence="4">The sequence shown here is derived from an EMBL/GenBank/DDBJ whole genome shotgun (WGS) entry which is preliminary data.</text>
</comment>
<dbReference type="Gene3D" id="3.40.30.10">
    <property type="entry name" value="Glutaredoxin"/>
    <property type="match status" value="1"/>
</dbReference>
<dbReference type="GO" id="GO:0006749">
    <property type="term" value="P:glutathione metabolic process"/>
    <property type="evidence" value="ECO:0007669"/>
    <property type="project" value="TreeGrafter"/>
</dbReference>
<dbReference type="SFLD" id="SFLDG00358">
    <property type="entry name" value="Main_(cytGST)"/>
    <property type="match status" value="1"/>
</dbReference>
<dbReference type="SUPFAM" id="SSF47616">
    <property type="entry name" value="GST C-terminal domain-like"/>
    <property type="match status" value="1"/>
</dbReference>
<dbReference type="PROSITE" id="PS50405">
    <property type="entry name" value="GST_CTER"/>
    <property type="match status" value="1"/>
</dbReference>
<dbReference type="InterPro" id="IPR034330">
    <property type="entry name" value="GST_Zeta_C"/>
</dbReference>
<dbReference type="SUPFAM" id="SSF52833">
    <property type="entry name" value="Thioredoxin-like"/>
    <property type="match status" value="1"/>
</dbReference>
<dbReference type="Proteomes" id="UP000640333">
    <property type="component" value="Unassembled WGS sequence"/>
</dbReference>
<dbReference type="PROSITE" id="PS50404">
    <property type="entry name" value="GST_NTER"/>
    <property type="match status" value="1"/>
</dbReference>
<proteinExistence type="inferred from homology"/>
<dbReference type="InterPro" id="IPR010987">
    <property type="entry name" value="Glutathione-S-Trfase_C-like"/>
</dbReference>
<dbReference type="PANTHER" id="PTHR42673:SF21">
    <property type="entry name" value="GLUTATHIONE S-TRANSFERASE YFCF"/>
    <property type="match status" value="1"/>
</dbReference>
<dbReference type="NCBIfam" id="TIGR01262">
    <property type="entry name" value="maiA"/>
    <property type="match status" value="1"/>
</dbReference>
<evidence type="ECO:0000313" key="4">
    <source>
        <dbReference type="EMBL" id="MBE9397681.1"/>
    </source>
</evidence>
<dbReference type="InterPro" id="IPR004045">
    <property type="entry name" value="Glutathione_S-Trfase_N"/>
</dbReference>
<dbReference type="InterPro" id="IPR034333">
    <property type="entry name" value="GST_Zeta_N"/>
</dbReference>
<organism evidence="4 5">
    <name type="scientific">Pontibacterium sinense</name>
    <dbReference type="NCBI Taxonomy" id="2781979"/>
    <lineage>
        <taxon>Bacteria</taxon>
        <taxon>Pseudomonadati</taxon>
        <taxon>Pseudomonadota</taxon>
        <taxon>Gammaproteobacteria</taxon>
        <taxon>Oceanospirillales</taxon>
        <taxon>Oceanospirillaceae</taxon>
        <taxon>Pontibacterium</taxon>
    </lineage>
</organism>
<accession>A0A8J7KA77</accession>
<dbReference type="GO" id="GO:0006559">
    <property type="term" value="P:L-phenylalanine catabolic process"/>
    <property type="evidence" value="ECO:0007669"/>
    <property type="project" value="TreeGrafter"/>
</dbReference>
<dbReference type="InterPro" id="IPR040079">
    <property type="entry name" value="Glutathione_S-Trfase"/>
</dbReference>
<dbReference type="EC" id="5.2.1.2" evidence="4"/>
<sequence>MILYDYCRSSAAYRVRIALNLKGLAYEQVPVNLLKSEQRGEENLARNPQGLVPSLDDNGEMLNQSLTMCEYLDEAYPETLQLLPSDVLERARVRSLAQLIACDIHPVNNLRILKYLVSEFGVSDEQKTAWYQHWVQEGFVALERALADSDQTGKFCHGDDPTLADVLLVPQVFNANRFKVDMSVYPTIARIADACNELKAFADAHPDLQPGA</sequence>
<feature type="domain" description="GST N-terminal" evidence="2">
    <location>
        <begin position="1"/>
        <end position="80"/>
    </location>
</feature>
<evidence type="ECO:0000313" key="5">
    <source>
        <dbReference type="Proteomes" id="UP000640333"/>
    </source>
</evidence>
<dbReference type="GO" id="GO:0016034">
    <property type="term" value="F:maleylacetoacetate isomerase activity"/>
    <property type="evidence" value="ECO:0007669"/>
    <property type="project" value="UniProtKB-EC"/>
</dbReference>
<dbReference type="InterPro" id="IPR036249">
    <property type="entry name" value="Thioredoxin-like_sf"/>
</dbReference>
<dbReference type="PANTHER" id="PTHR42673">
    <property type="entry name" value="MALEYLACETOACETATE ISOMERASE"/>
    <property type="match status" value="1"/>
</dbReference>
<dbReference type="AlphaFoldDB" id="A0A8J7KA77"/>
<dbReference type="CDD" id="cd03191">
    <property type="entry name" value="GST_C_Zeta"/>
    <property type="match status" value="1"/>
</dbReference>
<dbReference type="GO" id="GO:0005737">
    <property type="term" value="C:cytoplasm"/>
    <property type="evidence" value="ECO:0007669"/>
    <property type="project" value="InterPro"/>
</dbReference>
<dbReference type="Gene3D" id="1.20.1050.10">
    <property type="match status" value="1"/>
</dbReference>
<dbReference type="EMBL" id="JADEYS010000009">
    <property type="protein sequence ID" value="MBE9397681.1"/>
    <property type="molecule type" value="Genomic_DNA"/>
</dbReference>
<name>A0A8J7KA77_9GAMM</name>
<gene>
    <name evidence="4" type="primary">maiA</name>
    <name evidence="4" type="ORF">IOQ59_10450</name>
</gene>
<dbReference type="CDD" id="cd03042">
    <property type="entry name" value="GST_N_Zeta"/>
    <property type="match status" value="1"/>
</dbReference>
<dbReference type="InterPro" id="IPR005955">
    <property type="entry name" value="GST_Zeta"/>
</dbReference>
<keyword evidence="4" id="KW-0413">Isomerase</keyword>
<evidence type="ECO:0000259" key="2">
    <source>
        <dbReference type="PROSITE" id="PS50404"/>
    </source>
</evidence>
<evidence type="ECO:0000259" key="3">
    <source>
        <dbReference type="PROSITE" id="PS50405"/>
    </source>
</evidence>
<reference evidence="4" key="1">
    <citation type="submission" date="2020-10" db="EMBL/GenBank/DDBJ databases">
        <title>Bacterium isolated from coastal waters sediment.</title>
        <authorList>
            <person name="Chen R.-J."/>
            <person name="Lu D.-C."/>
            <person name="Zhu K.-L."/>
            <person name="Du Z.-J."/>
        </authorList>
    </citation>
    <scope>NUCLEOTIDE SEQUENCE</scope>
    <source>
        <strain evidence="4">N1Y112</strain>
    </source>
</reference>
<dbReference type="RefSeq" id="WP_193953235.1">
    <property type="nucleotide sequence ID" value="NZ_JADEYS010000009.1"/>
</dbReference>
<dbReference type="InterPro" id="IPR036282">
    <property type="entry name" value="Glutathione-S-Trfase_C_sf"/>
</dbReference>
<evidence type="ECO:0000256" key="1">
    <source>
        <dbReference type="ARBA" id="ARBA00010007"/>
    </source>
</evidence>
<comment type="similarity">
    <text evidence="1">Belongs to the GST superfamily. Zeta family.</text>
</comment>